<accession>E0UML0</accession>
<dbReference type="KEGG" id="cyj:Cyan7822_6406"/>
<dbReference type="EMBL" id="CP002200">
    <property type="protein sequence ID" value="ADN18190.1"/>
    <property type="molecule type" value="Genomic_DNA"/>
</dbReference>
<protein>
    <submittedName>
        <fullName evidence="1">Uncharacterized protein</fullName>
    </submittedName>
</protein>
<geneLocation type="plasmid" evidence="1 2">
    <name>Cy782202</name>
</geneLocation>
<evidence type="ECO:0000313" key="2">
    <source>
        <dbReference type="Proteomes" id="UP000008206"/>
    </source>
</evidence>
<dbReference type="RefSeq" id="WP_013334936.1">
    <property type="nucleotide sequence ID" value="NC_014534.1"/>
</dbReference>
<organism evidence="1 2">
    <name type="scientific">Gloeothece verrucosa (strain PCC 7822)</name>
    <name type="common">Cyanothece sp. (strain PCC 7822)</name>
    <dbReference type="NCBI Taxonomy" id="497965"/>
    <lineage>
        <taxon>Bacteria</taxon>
        <taxon>Bacillati</taxon>
        <taxon>Cyanobacteriota</taxon>
        <taxon>Cyanophyceae</taxon>
        <taxon>Oscillatoriophycideae</taxon>
        <taxon>Chroococcales</taxon>
        <taxon>Aphanothecaceae</taxon>
        <taxon>Gloeothece</taxon>
        <taxon>Gloeothece verrucosa</taxon>
    </lineage>
</organism>
<reference evidence="2" key="1">
    <citation type="journal article" date="2011" name="MBio">
        <title>Novel metabolic attributes of the genus Cyanothece, comprising a group of unicellular nitrogen-fixing Cyanobacteria.</title>
        <authorList>
            <person name="Bandyopadhyay A."/>
            <person name="Elvitigala T."/>
            <person name="Welsh E."/>
            <person name="Stockel J."/>
            <person name="Liberton M."/>
            <person name="Min H."/>
            <person name="Sherman L.A."/>
            <person name="Pakrasi H.B."/>
        </authorList>
    </citation>
    <scope>NUCLEOTIDE SEQUENCE [LARGE SCALE GENOMIC DNA]</scope>
    <source>
        <strain evidence="2">PCC 7822</strain>
        <plasmid evidence="2">Cy782202</plasmid>
    </source>
</reference>
<proteinExistence type="predicted"/>
<name>E0UML0_GLOV7</name>
<evidence type="ECO:0000313" key="1">
    <source>
        <dbReference type="EMBL" id="ADN18190.1"/>
    </source>
</evidence>
<keyword evidence="2" id="KW-1185">Reference proteome</keyword>
<dbReference type="Proteomes" id="UP000008206">
    <property type="component" value="Plasmid Cy782202"/>
</dbReference>
<gene>
    <name evidence="1" type="ordered locus">Cyan7822_6406</name>
</gene>
<keyword evidence="1" id="KW-0614">Plasmid</keyword>
<sequence length="107" mass="12558">MTRLTQYEDFDILELENSIEKAYNAQNTAYCDREIQLDKSENDYGLYHVWYGRQCLGAFCRSFDDDCWLATPFYRNGCFGDSSSPSAFETHEQAQEYIVQAYLGWDN</sequence>
<dbReference type="OrthoDB" id="488663at2"/>
<dbReference type="HOGENOM" id="CLU_2205707_0_0_3"/>
<dbReference type="AlphaFoldDB" id="E0UML0"/>